<dbReference type="EMBL" id="JBEPMJ010000020">
    <property type="protein sequence ID" value="MET3751340.1"/>
    <property type="molecule type" value="Genomic_DNA"/>
</dbReference>
<dbReference type="RefSeq" id="WP_147598998.1">
    <property type="nucleotide sequence ID" value="NZ_JANJZT010000021.1"/>
</dbReference>
<feature type="transmembrane region" description="Helical" evidence="1">
    <location>
        <begin position="233"/>
        <end position="253"/>
    </location>
</feature>
<feature type="transmembrane region" description="Helical" evidence="1">
    <location>
        <begin position="53"/>
        <end position="71"/>
    </location>
</feature>
<reference evidence="2 3" key="1">
    <citation type="submission" date="2024-06" db="EMBL/GenBank/DDBJ databases">
        <title>Genomic Encyclopedia of Type Strains, Phase IV (KMG-IV): sequencing the most valuable type-strain genomes for metagenomic binning, comparative biology and taxonomic classification.</title>
        <authorList>
            <person name="Goeker M."/>
        </authorList>
    </citation>
    <scope>NUCLEOTIDE SEQUENCE [LARGE SCALE GENOMIC DNA]</scope>
    <source>
        <strain evidence="2 3">DSM 29492</strain>
    </source>
</reference>
<keyword evidence="1" id="KW-0472">Membrane</keyword>
<keyword evidence="1" id="KW-1133">Transmembrane helix</keyword>
<dbReference type="Proteomes" id="UP001549106">
    <property type="component" value="Unassembled WGS sequence"/>
</dbReference>
<keyword evidence="3" id="KW-1185">Reference proteome</keyword>
<keyword evidence="1" id="KW-0812">Transmembrane</keyword>
<sequence>MELKKVWMSPETGKKSQYGYRAVGGILGIVFLMTVLLFTGTFLSLSFGLPQQSFSMILVLFATALSIALAVRMGYRGMQDATIFFLTENDRLWVMDARGLSSHGDGFLGFAISSMETQAFLRRQGKQPFLPKGADEILKVLSIKENRSHYAFRCQACHSDRHVVRRTYFLVKGIQDEQMLLQELERRKTWENVLEPAENRNPLYILLSGAAFIFCVILCILSHPSVARMSGEIYFPCMGASMVTFCFLLYFIIRQHRGE</sequence>
<feature type="transmembrane region" description="Helical" evidence="1">
    <location>
        <begin position="203"/>
        <end position="227"/>
    </location>
</feature>
<name>A0ABV2M4E5_9FIRM</name>
<gene>
    <name evidence="2" type="ORF">ABID24_002599</name>
</gene>
<organism evidence="2 3">
    <name type="scientific">Blautia caecimuris</name>
    <dbReference type="NCBI Taxonomy" id="1796615"/>
    <lineage>
        <taxon>Bacteria</taxon>
        <taxon>Bacillati</taxon>
        <taxon>Bacillota</taxon>
        <taxon>Clostridia</taxon>
        <taxon>Lachnospirales</taxon>
        <taxon>Lachnospiraceae</taxon>
        <taxon>Blautia</taxon>
    </lineage>
</organism>
<protein>
    <submittedName>
        <fullName evidence="2">Uncharacterized protein</fullName>
    </submittedName>
</protein>
<feature type="transmembrane region" description="Helical" evidence="1">
    <location>
        <begin position="20"/>
        <end position="47"/>
    </location>
</feature>
<accession>A0ABV2M4E5</accession>
<evidence type="ECO:0000313" key="3">
    <source>
        <dbReference type="Proteomes" id="UP001549106"/>
    </source>
</evidence>
<comment type="caution">
    <text evidence="2">The sequence shown here is derived from an EMBL/GenBank/DDBJ whole genome shotgun (WGS) entry which is preliminary data.</text>
</comment>
<proteinExistence type="predicted"/>
<evidence type="ECO:0000256" key="1">
    <source>
        <dbReference type="SAM" id="Phobius"/>
    </source>
</evidence>
<evidence type="ECO:0000313" key="2">
    <source>
        <dbReference type="EMBL" id="MET3751340.1"/>
    </source>
</evidence>